<dbReference type="GO" id="GO:0008170">
    <property type="term" value="F:N-methyltransferase activity"/>
    <property type="evidence" value="ECO:0007669"/>
    <property type="project" value="UniProtKB-ARBA"/>
</dbReference>
<dbReference type="PANTHER" id="PTHR38926:SF5">
    <property type="entry name" value="F-BOX AND LEUCINE-RICH REPEAT PROTEIN 6"/>
    <property type="match status" value="1"/>
</dbReference>
<dbReference type="STRING" id="7176.B0WHW2"/>
<reference evidence="3" key="2">
    <citation type="submission" date="2021-02" db="UniProtKB">
        <authorList>
            <consortium name="EnsemblMetazoa"/>
        </authorList>
    </citation>
    <scope>IDENTIFICATION</scope>
    <source>
        <strain evidence="3">JHB</strain>
    </source>
</reference>
<dbReference type="KEGG" id="cqu:CpipJ_CPIJ006423"/>
<dbReference type="InParanoid" id="B0WHW2"/>
<evidence type="ECO:0000313" key="3">
    <source>
        <dbReference type="EnsemblMetazoa" id="CPIJ006423-PA"/>
    </source>
</evidence>
<dbReference type="PROSITE" id="PS50181">
    <property type="entry name" value="FBOX"/>
    <property type="match status" value="1"/>
</dbReference>
<keyword evidence="4" id="KW-1185">Reference proteome</keyword>
<dbReference type="HOGENOM" id="CLU_030454_1_0_1"/>
<dbReference type="VEuPathDB" id="VectorBase:CQUJHB002531"/>
<dbReference type="InterPro" id="IPR046341">
    <property type="entry name" value="SET_dom_sf"/>
</dbReference>
<evidence type="ECO:0000313" key="2">
    <source>
        <dbReference type="EMBL" id="EDS28021.1"/>
    </source>
</evidence>
<reference evidence="2" key="1">
    <citation type="submission" date="2007-03" db="EMBL/GenBank/DDBJ databases">
        <title>Annotation of Culex pipiens quinquefasciatus.</title>
        <authorList>
            <consortium name="The Broad Institute Genome Sequencing Platform"/>
            <person name="Atkinson P.W."/>
            <person name="Hemingway J."/>
            <person name="Christensen B.M."/>
            <person name="Higgs S."/>
            <person name="Kodira C."/>
            <person name="Hannick L."/>
            <person name="Megy K."/>
            <person name="O'Leary S."/>
            <person name="Pearson M."/>
            <person name="Haas B.J."/>
            <person name="Mauceli E."/>
            <person name="Wortman J.R."/>
            <person name="Lee N.H."/>
            <person name="Guigo R."/>
            <person name="Stanke M."/>
            <person name="Alvarado L."/>
            <person name="Amedeo P."/>
            <person name="Antoine C.H."/>
            <person name="Arensburger P."/>
            <person name="Bidwell S.L."/>
            <person name="Crawford M."/>
            <person name="Camaro F."/>
            <person name="Devon K."/>
            <person name="Engels R."/>
            <person name="Hammond M."/>
            <person name="Howarth C."/>
            <person name="Koehrsen M."/>
            <person name="Lawson D."/>
            <person name="Montgomery P."/>
            <person name="Nene V."/>
            <person name="Nusbaum C."/>
            <person name="Puiu D."/>
            <person name="Romero-Severson J."/>
            <person name="Severson D.W."/>
            <person name="Shumway M."/>
            <person name="Sisk P."/>
            <person name="Stolte C."/>
            <person name="Zeng Q."/>
            <person name="Eisenstadt E."/>
            <person name="Fraser-Liggett C."/>
            <person name="Strausberg R."/>
            <person name="Galagan J."/>
            <person name="Birren B."/>
            <person name="Collins F.H."/>
        </authorList>
    </citation>
    <scope>NUCLEOTIDE SEQUENCE [LARGE SCALE GENOMIC DNA]</scope>
    <source>
        <strain evidence="2">JHB</strain>
    </source>
</reference>
<dbReference type="EMBL" id="DS231940">
    <property type="protein sequence ID" value="EDS28021.1"/>
    <property type="molecule type" value="Genomic_DNA"/>
</dbReference>
<proteinExistence type="predicted"/>
<dbReference type="Gene3D" id="1.20.1280.50">
    <property type="match status" value="1"/>
</dbReference>
<protein>
    <recommendedName>
        <fullName evidence="1">F-box domain-containing protein</fullName>
    </recommendedName>
</protein>
<dbReference type="GO" id="GO:0008276">
    <property type="term" value="F:protein methyltransferase activity"/>
    <property type="evidence" value="ECO:0007669"/>
    <property type="project" value="UniProtKB-ARBA"/>
</dbReference>
<evidence type="ECO:0000259" key="1">
    <source>
        <dbReference type="PROSITE" id="PS50181"/>
    </source>
</evidence>
<dbReference type="SUPFAM" id="SSF82199">
    <property type="entry name" value="SET domain"/>
    <property type="match status" value="1"/>
</dbReference>
<dbReference type="SMART" id="SM00256">
    <property type="entry name" value="FBOX"/>
    <property type="match status" value="1"/>
</dbReference>
<dbReference type="CDD" id="cd09917">
    <property type="entry name" value="F-box_SF"/>
    <property type="match status" value="1"/>
</dbReference>
<dbReference type="InterPro" id="IPR032675">
    <property type="entry name" value="LRR_dom_sf"/>
</dbReference>
<dbReference type="Proteomes" id="UP000002320">
    <property type="component" value="Unassembled WGS sequence"/>
</dbReference>
<dbReference type="PANTHER" id="PTHR38926">
    <property type="entry name" value="F-BOX DOMAIN CONTAINING PROTEIN, EXPRESSED"/>
    <property type="match status" value="1"/>
</dbReference>
<dbReference type="VEuPathDB" id="VectorBase:CPIJ006423"/>
<dbReference type="SUPFAM" id="SSF52047">
    <property type="entry name" value="RNI-like"/>
    <property type="match status" value="1"/>
</dbReference>
<dbReference type="InterPro" id="IPR036047">
    <property type="entry name" value="F-box-like_dom_sf"/>
</dbReference>
<dbReference type="Pfam" id="PF00856">
    <property type="entry name" value="SET"/>
    <property type="match status" value="1"/>
</dbReference>
<dbReference type="EnsemblMetazoa" id="CPIJ006423-RA">
    <property type="protein sequence ID" value="CPIJ006423-PA"/>
    <property type="gene ID" value="CPIJ006423"/>
</dbReference>
<sequence>MDRIASLPPELLANIFKFLSGNALRQVRLVCHRWRCVVSSYRALATRLALRLKRGNGRGSYWMGQNFQPPPLVPVSSFAFVCWGIEGVDGWWPAFGRKLTVLTMTACTVRFEVFVAMLRVTPNLKCLELDVMSFEGSRPVAPDFRLEHVEKLWLIRVYCEAFSVEDVIEVLTVMCPRVKDFAMRMLVGMEILQKVMRRFETTLEKFQVKVKRRENDLKAYPIEQHPPENLVADMCILQGLRLKRVSMDVSDPFDEEDWKRLIQAQPDIEELILYVDFSWRLKRIAELTPKIRVLELHPVCIMNLQYLNSFQQLEFLKVHGNNLGNDPIHDVLFHPRLKELHLRSVHLVHFLYYLQQCTLLEHIQLEDCRFENRIIAPTTFPNLRNLALHYCNVDRKVLLFIFNGSPRLEQVRLSRMDHVDDQVVEVLCRRATGLWKLELNQVGVTDIGGMCIIQYAHSLEELRLIETECSMRVIEILQRTRNLRPKMLFSPPPDHLQSFNKKWASVLHKIYPDFSGNHVATHSGNGRSPLWDTTRDSSKLAVLGAYPLTSMINHGCSANVMRVELPGDRVAIVATRQIAPGEQIFEAY</sequence>
<gene>
    <name evidence="3" type="primary">6038503</name>
    <name evidence="2" type="ORF">CpipJ_CPIJ006423</name>
</gene>
<dbReference type="Gene3D" id="2.170.270.10">
    <property type="entry name" value="SET domain"/>
    <property type="match status" value="1"/>
</dbReference>
<name>B0WHW2_CULQU</name>
<dbReference type="GO" id="GO:0008757">
    <property type="term" value="F:S-adenosylmethionine-dependent methyltransferase activity"/>
    <property type="evidence" value="ECO:0007669"/>
    <property type="project" value="UniProtKB-ARBA"/>
</dbReference>
<feature type="domain" description="F-box" evidence="1">
    <location>
        <begin position="1"/>
        <end position="48"/>
    </location>
</feature>
<dbReference type="SUPFAM" id="SSF81383">
    <property type="entry name" value="F-box domain"/>
    <property type="match status" value="1"/>
</dbReference>
<dbReference type="InterPro" id="IPR001214">
    <property type="entry name" value="SET_dom"/>
</dbReference>
<dbReference type="InterPro" id="IPR001810">
    <property type="entry name" value="F-box_dom"/>
</dbReference>
<organism>
    <name type="scientific">Culex quinquefasciatus</name>
    <name type="common">Southern house mosquito</name>
    <name type="synonym">Culex pungens</name>
    <dbReference type="NCBI Taxonomy" id="7176"/>
    <lineage>
        <taxon>Eukaryota</taxon>
        <taxon>Metazoa</taxon>
        <taxon>Ecdysozoa</taxon>
        <taxon>Arthropoda</taxon>
        <taxon>Hexapoda</taxon>
        <taxon>Insecta</taxon>
        <taxon>Pterygota</taxon>
        <taxon>Neoptera</taxon>
        <taxon>Endopterygota</taxon>
        <taxon>Diptera</taxon>
        <taxon>Nematocera</taxon>
        <taxon>Culicoidea</taxon>
        <taxon>Culicidae</taxon>
        <taxon>Culicinae</taxon>
        <taxon>Culicini</taxon>
        <taxon>Culex</taxon>
        <taxon>Culex</taxon>
    </lineage>
</organism>
<accession>B0WHW2</accession>
<dbReference type="Gene3D" id="3.80.10.10">
    <property type="entry name" value="Ribonuclease Inhibitor"/>
    <property type="match status" value="1"/>
</dbReference>
<dbReference type="AlphaFoldDB" id="B0WHW2"/>
<dbReference type="Pfam" id="PF12937">
    <property type="entry name" value="F-box-like"/>
    <property type="match status" value="1"/>
</dbReference>
<evidence type="ECO:0000313" key="4">
    <source>
        <dbReference type="Proteomes" id="UP000002320"/>
    </source>
</evidence>